<feature type="transmembrane region" description="Helical" evidence="8">
    <location>
        <begin position="630"/>
        <end position="651"/>
    </location>
</feature>
<feature type="transmembrane region" description="Helical" evidence="8">
    <location>
        <begin position="198"/>
        <end position="218"/>
    </location>
</feature>
<dbReference type="InterPro" id="IPR001750">
    <property type="entry name" value="ND/Mrp_TM"/>
</dbReference>
<keyword evidence="6 8" id="KW-0472">Membrane</keyword>
<feature type="domain" description="NADH:quinone oxidoreductase/Mrp antiporter transmembrane" evidence="9">
    <location>
        <begin position="126"/>
        <end position="410"/>
    </location>
</feature>
<dbReference type="GO" id="GO:0042773">
    <property type="term" value="P:ATP synthesis coupled electron transport"/>
    <property type="evidence" value="ECO:0007669"/>
    <property type="project" value="InterPro"/>
</dbReference>
<evidence type="ECO:0000313" key="11">
    <source>
        <dbReference type="Proteomes" id="UP000050863"/>
    </source>
</evidence>
<feature type="transmembrane region" description="Helical" evidence="8">
    <location>
        <begin position="750"/>
        <end position="772"/>
    </location>
</feature>
<feature type="transmembrane region" description="Helical" evidence="8">
    <location>
        <begin position="1011"/>
        <end position="1033"/>
    </location>
</feature>
<feature type="domain" description="NADH:quinone oxidoreductase/Mrp antiporter transmembrane" evidence="9">
    <location>
        <begin position="560"/>
        <end position="839"/>
    </location>
</feature>
<dbReference type="InterPro" id="IPR050586">
    <property type="entry name" value="CPA3_Na-H_Antiporter_D"/>
</dbReference>
<feature type="transmembrane region" description="Helical" evidence="8">
    <location>
        <begin position="867"/>
        <end position="888"/>
    </location>
</feature>
<feature type="transmembrane region" description="Helical" evidence="8">
    <location>
        <begin position="6"/>
        <end position="26"/>
    </location>
</feature>
<evidence type="ECO:0000256" key="8">
    <source>
        <dbReference type="SAM" id="Phobius"/>
    </source>
</evidence>
<feature type="transmembrane region" description="Helical" evidence="8">
    <location>
        <begin position="590"/>
        <end position="610"/>
    </location>
</feature>
<keyword evidence="3" id="KW-1003">Cell membrane</keyword>
<keyword evidence="4 7" id="KW-0812">Transmembrane</keyword>
<evidence type="ECO:0000256" key="1">
    <source>
        <dbReference type="ARBA" id="ARBA00004651"/>
    </source>
</evidence>
<evidence type="ECO:0000256" key="7">
    <source>
        <dbReference type="RuleBase" id="RU000320"/>
    </source>
</evidence>
<dbReference type="EMBL" id="LLXZ01000152">
    <property type="protein sequence ID" value="KRR02746.1"/>
    <property type="molecule type" value="Genomic_DNA"/>
</dbReference>
<evidence type="ECO:0000313" key="10">
    <source>
        <dbReference type="EMBL" id="KRR02746.1"/>
    </source>
</evidence>
<feature type="transmembrane region" description="Helical" evidence="8">
    <location>
        <begin position="397"/>
        <end position="416"/>
    </location>
</feature>
<evidence type="ECO:0000256" key="5">
    <source>
        <dbReference type="ARBA" id="ARBA00022989"/>
    </source>
</evidence>
<name>A0A0R3L4S7_9BRAD</name>
<gene>
    <name evidence="10" type="ORF">CQ12_06620</name>
</gene>
<dbReference type="PRINTS" id="PR01437">
    <property type="entry name" value="NUOXDRDTASE4"/>
</dbReference>
<feature type="transmembrane region" description="Helical" evidence="8">
    <location>
        <begin position="33"/>
        <end position="60"/>
    </location>
</feature>
<evidence type="ECO:0000256" key="6">
    <source>
        <dbReference type="ARBA" id="ARBA00023136"/>
    </source>
</evidence>
<feature type="transmembrane region" description="Helical" evidence="8">
    <location>
        <begin position="511"/>
        <end position="531"/>
    </location>
</feature>
<feature type="transmembrane region" description="Helical" evidence="8">
    <location>
        <begin position="925"/>
        <end position="945"/>
    </location>
</feature>
<comment type="subcellular location">
    <subcellularLocation>
        <location evidence="1">Cell membrane</location>
        <topology evidence="1">Multi-pass membrane protein</topology>
    </subcellularLocation>
    <subcellularLocation>
        <location evidence="7">Membrane</location>
        <topology evidence="7">Multi-pass membrane protein</topology>
    </subcellularLocation>
</comment>
<accession>A0A0R3L4S7</accession>
<comment type="similarity">
    <text evidence="2">Belongs to the CPA3 antiporters (TC 2.A.63) subunit D family.</text>
</comment>
<evidence type="ECO:0000256" key="4">
    <source>
        <dbReference type="ARBA" id="ARBA00022692"/>
    </source>
</evidence>
<reference evidence="10 11" key="1">
    <citation type="submission" date="2014-03" db="EMBL/GenBank/DDBJ databases">
        <title>Bradyrhizobium valentinum sp. nov., isolated from effective nodules of Lupinus mariae-josephae, a lupine endemic of basic-lime soils in Eastern Spain.</title>
        <authorList>
            <person name="Duran D."/>
            <person name="Rey L."/>
            <person name="Navarro A."/>
            <person name="Busquets A."/>
            <person name="Imperial J."/>
            <person name="Ruiz-Argueso T."/>
        </authorList>
    </citation>
    <scope>NUCLEOTIDE SEQUENCE [LARGE SCALE GENOMIC DNA]</scope>
    <source>
        <strain evidence="10 11">PAC68</strain>
    </source>
</reference>
<feature type="transmembrane region" description="Helical" evidence="8">
    <location>
        <begin position="238"/>
        <end position="261"/>
    </location>
</feature>
<dbReference type="AlphaFoldDB" id="A0A0R3L4S7"/>
<feature type="transmembrane region" description="Helical" evidence="8">
    <location>
        <begin position="437"/>
        <end position="456"/>
    </location>
</feature>
<dbReference type="GO" id="GO:0005886">
    <property type="term" value="C:plasma membrane"/>
    <property type="evidence" value="ECO:0007669"/>
    <property type="project" value="UniProtKB-SubCell"/>
</dbReference>
<comment type="caution">
    <text evidence="10">The sequence shown here is derived from an EMBL/GenBank/DDBJ whole genome shotgun (WGS) entry which is preliminary data.</text>
</comment>
<dbReference type="Proteomes" id="UP000050863">
    <property type="component" value="Unassembled WGS sequence"/>
</dbReference>
<feature type="transmembrane region" description="Helical" evidence="8">
    <location>
        <begin position="663"/>
        <end position="686"/>
    </location>
</feature>
<feature type="transmembrane region" description="Helical" evidence="8">
    <location>
        <begin position="131"/>
        <end position="149"/>
    </location>
</feature>
<organism evidence="10 11">
    <name type="scientific">Bradyrhizobium jicamae</name>
    <dbReference type="NCBI Taxonomy" id="280332"/>
    <lineage>
        <taxon>Bacteria</taxon>
        <taxon>Pseudomonadati</taxon>
        <taxon>Pseudomonadota</taxon>
        <taxon>Alphaproteobacteria</taxon>
        <taxon>Hyphomicrobiales</taxon>
        <taxon>Nitrobacteraceae</taxon>
        <taxon>Bradyrhizobium</taxon>
    </lineage>
</organism>
<feature type="transmembrane region" description="Helical" evidence="8">
    <location>
        <begin position="292"/>
        <end position="312"/>
    </location>
</feature>
<feature type="transmembrane region" description="Helical" evidence="8">
    <location>
        <begin position="784"/>
        <end position="806"/>
    </location>
</feature>
<feature type="transmembrane region" description="Helical" evidence="8">
    <location>
        <begin position="161"/>
        <end position="186"/>
    </location>
</feature>
<dbReference type="OrthoDB" id="9768329at2"/>
<evidence type="ECO:0000256" key="3">
    <source>
        <dbReference type="ARBA" id="ARBA00022475"/>
    </source>
</evidence>
<feature type="transmembrane region" description="Helical" evidence="8">
    <location>
        <begin position="318"/>
        <end position="341"/>
    </location>
</feature>
<evidence type="ECO:0000259" key="9">
    <source>
        <dbReference type="Pfam" id="PF00361"/>
    </source>
</evidence>
<feature type="transmembrane region" description="Helical" evidence="8">
    <location>
        <begin position="80"/>
        <end position="102"/>
    </location>
</feature>
<feature type="transmembrane region" description="Helical" evidence="8">
    <location>
        <begin position="361"/>
        <end position="377"/>
    </location>
</feature>
<dbReference type="STRING" id="280332.CQ12_06620"/>
<feature type="transmembrane region" description="Helical" evidence="8">
    <location>
        <begin position="723"/>
        <end position="744"/>
    </location>
</feature>
<feature type="transmembrane region" description="Helical" evidence="8">
    <location>
        <begin position="487"/>
        <end position="505"/>
    </location>
</feature>
<dbReference type="Pfam" id="PF00361">
    <property type="entry name" value="Proton_antipo_M"/>
    <property type="match status" value="2"/>
</dbReference>
<dbReference type="GO" id="GO:0008137">
    <property type="term" value="F:NADH dehydrogenase (ubiquinone) activity"/>
    <property type="evidence" value="ECO:0007669"/>
    <property type="project" value="InterPro"/>
</dbReference>
<feature type="transmembrane region" description="Helical" evidence="8">
    <location>
        <begin position="267"/>
        <end position="285"/>
    </location>
</feature>
<proteinExistence type="inferred from homology"/>
<feature type="transmembrane region" description="Helical" evidence="8">
    <location>
        <begin position="826"/>
        <end position="846"/>
    </location>
</feature>
<feature type="transmembrane region" description="Helical" evidence="8">
    <location>
        <begin position="692"/>
        <end position="714"/>
    </location>
</feature>
<protein>
    <submittedName>
        <fullName evidence="10">NADH dehydrogenase</fullName>
    </submittedName>
</protein>
<dbReference type="PANTHER" id="PTHR42703">
    <property type="entry name" value="NADH DEHYDROGENASE"/>
    <property type="match status" value="1"/>
</dbReference>
<dbReference type="PANTHER" id="PTHR42703:SF1">
    <property type="entry name" value="NA(+)_H(+) ANTIPORTER SUBUNIT D1"/>
    <property type="match status" value="1"/>
</dbReference>
<dbReference type="InterPro" id="IPR003918">
    <property type="entry name" value="NADH_UbQ_OxRdtase"/>
</dbReference>
<feature type="transmembrane region" description="Helical" evidence="8">
    <location>
        <begin position="560"/>
        <end position="578"/>
    </location>
</feature>
<keyword evidence="5 8" id="KW-1133">Transmembrane helix</keyword>
<feature type="transmembrane region" description="Helical" evidence="8">
    <location>
        <begin position="462"/>
        <end position="480"/>
    </location>
</feature>
<sequence>MVEGLLHPLNIFIVGLGGGFLIPLFYRLGKSWTAAAFIVALAAMTLISGYALFVLLNGAAPTEILTGGAKPPYAINLRMGLAESFFAFSVNLVALFGVAYVARERYGTMLLYLLLVMGIQGMVMTRDLFNLFVFLEIVSIATYGLLGLRDAHAALSATFKFLMATVLASTFFLIGTLLLYATTGILNIDELIAKRASITGPIGFAALIFLLACLLLELKPFPANGWGLDVYETARSDVAAMISGGVSAGVFFALLKLLPLFEDQLELIAALGAMTFVFSNLIGLQQTNAQRLLGYSSIGQMGLLTIAAPLLYRLNADNAMFLVVGGLFINHLFAKVGLFWLAGYVGKERLQDWAVLARRPGAILTFGILIVAISGLPPFPGFWAKWQLVMTLAVGDLYVWIAIVLVGSLLEAAYMFRWFGLALNSPAEADGVSHGQADLFPIFGMALLLVVSGYVAGKLAGLAALWAYMPLAAGLVLYMLARLPSRVQYLIVLVLVTVGGGRLILELSGISFLFAMLLLAGGLVLSIACLARTDRRSGFYPLLAVMLLSLPALPRATTSLEFIFVWELITLSSYFLILQRTEAASHALQYLLFSLAAAFFLLCAFAVLHAQTGSVSLSALRVAGPDSAPVFVLLAIGLLIKAGAIGVHVWLPGAYAESDDDVSALLSAVISKVSIFGLLVGTYVAIRSDVSLNLALVVGWIGMLTTLAGAMLAARQDDLKRMLAYSSMSQLGYIVAAIALMSHLGWVTALYLAANHLLVKGILFLVAAAIILRTGKRSIVELGGLAGVMPVTFTAAAIAIVAMSGLPPLAGFGGKWLLLSAMMEKGWYGPALMTLLATFVGFIYMARFIQAIFLGPRKAAHDALAEAPISLLIPQTLLIAGIFLMSFFPKLLITPLSNAIDPQFASTLVWQGMSLEMIYGYWNPVPVMALAVIASTILFGLFWLLQRSGWWSAIANAEIGGTRSSLYKGLTTVFTVLTPPWAGALWGGLTEATTSSAERIRILYTGNGQTYNLYILYYFIALYAAAGGVRHLWAGVD</sequence>
<dbReference type="RefSeq" id="WP_057837873.1">
    <property type="nucleotide sequence ID" value="NZ_LLXZ01000152.1"/>
</dbReference>
<keyword evidence="11" id="KW-1185">Reference proteome</keyword>
<evidence type="ECO:0000256" key="2">
    <source>
        <dbReference type="ARBA" id="ARBA00005346"/>
    </source>
</evidence>